<evidence type="ECO:0000313" key="11">
    <source>
        <dbReference type="EMBL" id="MBA4603398.1"/>
    </source>
</evidence>
<reference evidence="11 12" key="1">
    <citation type="submission" date="2020-07" db="EMBL/GenBank/DDBJ databases">
        <title>Thermoactinomyces phylogeny.</title>
        <authorList>
            <person name="Dunlap C."/>
        </authorList>
    </citation>
    <scope>NUCLEOTIDE SEQUENCE [LARGE SCALE GENOMIC DNA]</scope>
    <source>
        <strain evidence="11 12">AMNI-1</strain>
    </source>
</reference>
<feature type="domain" description="PAC" evidence="10">
    <location>
        <begin position="178"/>
        <end position="230"/>
    </location>
</feature>
<dbReference type="Gene3D" id="3.40.50.300">
    <property type="entry name" value="P-loop containing nucleotide triphosphate hydrolases"/>
    <property type="match status" value="1"/>
</dbReference>
<dbReference type="Proteomes" id="UP000538292">
    <property type="component" value="Unassembled WGS sequence"/>
</dbReference>
<dbReference type="InterPro" id="IPR025943">
    <property type="entry name" value="Sigma_54_int_dom_ATP-bd_2"/>
</dbReference>
<evidence type="ECO:0000256" key="2">
    <source>
        <dbReference type="ARBA" id="ARBA00022797"/>
    </source>
</evidence>
<evidence type="ECO:0000256" key="6">
    <source>
        <dbReference type="ARBA" id="ARBA00023163"/>
    </source>
</evidence>
<dbReference type="GO" id="GO:0006355">
    <property type="term" value="P:regulation of DNA-templated transcription"/>
    <property type="evidence" value="ECO:0007669"/>
    <property type="project" value="InterPro"/>
</dbReference>
<dbReference type="PROSITE" id="PS50045">
    <property type="entry name" value="SIGMA54_INTERACT_4"/>
    <property type="match status" value="1"/>
</dbReference>
<evidence type="ECO:0000313" key="12">
    <source>
        <dbReference type="Proteomes" id="UP000538292"/>
    </source>
</evidence>
<dbReference type="CDD" id="cd00130">
    <property type="entry name" value="PAS"/>
    <property type="match status" value="1"/>
</dbReference>
<comment type="caution">
    <text evidence="11">The sequence shown here is derived from an EMBL/GenBank/DDBJ whole genome shotgun (WGS) entry which is preliminary data.</text>
</comment>
<evidence type="ECO:0000256" key="4">
    <source>
        <dbReference type="ARBA" id="ARBA00023015"/>
    </source>
</evidence>
<evidence type="ECO:0000256" key="3">
    <source>
        <dbReference type="ARBA" id="ARBA00022840"/>
    </source>
</evidence>
<evidence type="ECO:0000256" key="5">
    <source>
        <dbReference type="ARBA" id="ARBA00023125"/>
    </source>
</evidence>
<dbReference type="Gene3D" id="1.10.8.60">
    <property type="match status" value="1"/>
</dbReference>
<keyword evidence="2" id="KW-0058">Aromatic hydrocarbons catabolism</keyword>
<protein>
    <recommendedName>
        <fullName evidence="7">HTH-type transcriptional regulatory protein TyrR</fullName>
    </recommendedName>
</protein>
<dbReference type="InterPro" id="IPR027417">
    <property type="entry name" value="P-loop_NTPase"/>
</dbReference>
<dbReference type="InterPro" id="IPR000700">
    <property type="entry name" value="PAS-assoc_C"/>
</dbReference>
<dbReference type="SMART" id="SM00382">
    <property type="entry name" value="AAA"/>
    <property type="match status" value="1"/>
</dbReference>
<dbReference type="SUPFAM" id="SSF46689">
    <property type="entry name" value="Homeodomain-like"/>
    <property type="match status" value="1"/>
</dbReference>
<dbReference type="AlphaFoldDB" id="A0A7W2ASA1"/>
<dbReference type="InterPro" id="IPR009057">
    <property type="entry name" value="Homeodomain-like_sf"/>
</dbReference>
<dbReference type="SMART" id="SM00091">
    <property type="entry name" value="PAS"/>
    <property type="match status" value="2"/>
</dbReference>
<accession>A0A7W2ASA1</accession>
<dbReference type="InterPro" id="IPR002078">
    <property type="entry name" value="Sigma_54_int"/>
</dbReference>
<dbReference type="PANTHER" id="PTHR32071">
    <property type="entry name" value="TRANSCRIPTIONAL REGULATORY PROTEIN"/>
    <property type="match status" value="1"/>
</dbReference>
<dbReference type="Pfam" id="PF25601">
    <property type="entry name" value="AAA_lid_14"/>
    <property type="match status" value="1"/>
</dbReference>
<evidence type="ECO:0000256" key="1">
    <source>
        <dbReference type="ARBA" id="ARBA00022741"/>
    </source>
</evidence>
<dbReference type="InterPro" id="IPR025662">
    <property type="entry name" value="Sigma_54_int_dom_ATP-bd_1"/>
</dbReference>
<dbReference type="GO" id="GO:0003677">
    <property type="term" value="F:DNA binding"/>
    <property type="evidence" value="ECO:0007669"/>
    <property type="project" value="UniProtKB-KW"/>
</dbReference>
<evidence type="ECO:0000259" key="8">
    <source>
        <dbReference type="PROSITE" id="PS50045"/>
    </source>
</evidence>
<dbReference type="PROSITE" id="PS00688">
    <property type="entry name" value="SIGMA54_INTERACT_3"/>
    <property type="match status" value="1"/>
</dbReference>
<dbReference type="InterPro" id="IPR003593">
    <property type="entry name" value="AAA+_ATPase"/>
</dbReference>
<name>A0A7W2ASA1_9BACL</name>
<dbReference type="NCBIfam" id="TIGR00229">
    <property type="entry name" value="sensory_box"/>
    <property type="match status" value="1"/>
</dbReference>
<evidence type="ECO:0000256" key="7">
    <source>
        <dbReference type="ARBA" id="ARBA00029500"/>
    </source>
</evidence>
<dbReference type="Gene3D" id="3.30.450.20">
    <property type="entry name" value="PAS domain"/>
    <property type="match status" value="1"/>
</dbReference>
<dbReference type="InterPro" id="IPR000014">
    <property type="entry name" value="PAS"/>
</dbReference>
<dbReference type="SUPFAM" id="SSF55785">
    <property type="entry name" value="PYP-like sensor domain (PAS domain)"/>
    <property type="match status" value="1"/>
</dbReference>
<dbReference type="PROSITE" id="PS00676">
    <property type="entry name" value="SIGMA54_INTERACT_2"/>
    <property type="match status" value="1"/>
</dbReference>
<organism evidence="11 12">
    <name type="scientific">Thermoactinomyces mirandus</name>
    <dbReference type="NCBI Taxonomy" id="2756294"/>
    <lineage>
        <taxon>Bacteria</taxon>
        <taxon>Bacillati</taxon>
        <taxon>Bacillota</taxon>
        <taxon>Bacilli</taxon>
        <taxon>Bacillales</taxon>
        <taxon>Thermoactinomycetaceae</taxon>
        <taxon>Thermoactinomyces</taxon>
    </lineage>
</organism>
<sequence length="578" mass="65937">MGKEDREEAIRNLETGMVVFARNHTVLYASEMIRKWFGEPKELWKIARLEQYLSGTGVLPASWKIRHKGMGLQLNLYSYSDSANETRAILHATNITPLEKMEQQLAEAKAVGDELDATIQNSYDAIYIVDANGITRKTNNAIERLTGIPKEYYIGKDMRYLEKRGFVDKSVSMEVIKQKKPVTRIQENWRGKVIMMTGSPVFNDQGEVIRVVTNLRDITELNRLREELSQLRKFHAKDEPVVVASPAMKQVMEVAGRVAMTDTTVLLLGESGVGKEVVARMIHKNSKQYEKGSFIKVNCGAIPQELLESELFGYESGAFTGANKNGKPGLFELANNGTLFLDEIGELPLHLQVKLLRVLQDQEFHRVGGVKTKKVNARIIAATNRNLKKMVADGQFREDLYYRLYVVPIEIPPLRKRPEEILPLTRFFLDKYNRKYQTEKKLTPEALEIFQNYPWPGNIRELANFIERLVVTTSCHEILPEHLSLSTDGHITVEEVFSVSGKQTENTDVLLHGRSNFWEAGGFRQAIERAECSILTAAFEKYGSSYEVARVLKISQSTAIRKAYKYGIRRRKRKKSDR</sequence>
<dbReference type="GO" id="GO:0005524">
    <property type="term" value="F:ATP binding"/>
    <property type="evidence" value="ECO:0007669"/>
    <property type="project" value="UniProtKB-KW"/>
</dbReference>
<dbReference type="Pfam" id="PF00158">
    <property type="entry name" value="Sigma54_activat"/>
    <property type="match status" value="1"/>
</dbReference>
<proteinExistence type="predicted"/>
<keyword evidence="6" id="KW-0804">Transcription</keyword>
<dbReference type="FunFam" id="3.40.50.300:FF:000006">
    <property type="entry name" value="DNA-binding transcriptional regulator NtrC"/>
    <property type="match status" value="1"/>
</dbReference>
<dbReference type="InterPro" id="IPR035965">
    <property type="entry name" value="PAS-like_dom_sf"/>
</dbReference>
<dbReference type="CDD" id="cd00009">
    <property type="entry name" value="AAA"/>
    <property type="match status" value="1"/>
</dbReference>
<dbReference type="SUPFAM" id="SSF52540">
    <property type="entry name" value="P-loop containing nucleoside triphosphate hydrolases"/>
    <property type="match status" value="1"/>
</dbReference>
<dbReference type="InterPro" id="IPR030828">
    <property type="entry name" value="HTH_TyrR"/>
</dbReference>
<dbReference type="Pfam" id="PF13426">
    <property type="entry name" value="PAS_9"/>
    <property type="match status" value="1"/>
</dbReference>
<dbReference type="PROSITE" id="PS50112">
    <property type="entry name" value="PAS"/>
    <property type="match status" value="1"/>
</dbReference>
<dbReference type="PROSITE" id="PS50113">
    <property type="entry name" value="PAC"/>
    <property type="match status" value="1"/>
</dbReference>
<feature type="domain" description="PAS" evidence="9">
    <location>
        <begin position="111"/>
        <end position="158"/>
    </location>
</feature>
<dbReference type="InterPro" id="IPR025944">
    <property type="entry name" value="Sigma_54_int_dom_CS"/>
</dbReference>
<feature type="domain" description="Sigma-54 factor interaction" evidence="8">
    <location>
        <begin position="241"/>
        <end position="471"/>
    </location>
</feature>
<keyword evidence="4" id="KW-0805">Transcription regulation</keyword>
<dbReference type="InterPro" id="IPR058031">
    <property type="entry name" value="AAA_lid_NorR"/>
</dbReference>
<evidence type="ECO:0000259" key="10">
    <source>
        <dbReference type="PROSITE" id="PS50113"/>
    </source>
</evidence>
<dbReference type="Pfam" id="PF18024">
    <property type="entry name" value="HTH_50"/>
    <property type="match status" value="1"/>
</dbReference>
<dbReference type="Gene3D" id="1.10.10.60">
    <property type="entry name" value="Homeodomain-like"/>
    <property type="match status" value="1"/>
</dbReference>
<evidence type="ECO:0000259" key="9">
    <source>
        <dbReference type="PROSITE" id="PS50112"/>
    </source>
</evidence>
<keyword evidence="12" id="KW-1185">Reference proteome</keyword>
<dbReference type="PANTHER" id="PTHR32071:SF57">
    <property type="entry name" value="C4-DICARBOXYLATE TRANSPORT TRANSCRIPTIONAL REGULATORY PROTEIN DCTD"/>
    <property type="match status" value="1"/>
</dbReference>
<keyword evidence="5" id="KW-0238">DNA-binding</keyword>
<dbReference type="PROSITE" id="PS00675">
    <property type="entry name" value="SIGMA54_INTERACT_1"/>
    <property type="match status" value="1"/>
</dbReference>
<keyword evidence="3" id="KW-0067">ATP-binding</keyword>
<dbReference type="RefSeq" id="WP_181741873.1">
    <property type="nucleotide sequence ID" value="NZ_JACEOL010000052.1"/>
</dbReference>
<keyword evidence="1" id="KW-0547">Nucleotide-binding</keyword>
<dbReference type="EMBL" id="JACEOL010000052">
    <property type="protein sequence ID" value="MBA4603398.1"/>
    <property type="molecule type" value="Genomic_DNA"/>
</dbReference>
<gene>
    <name evidence="11" type="ORF">H2C83_13980</name>
</gene>